<dbReference type="SUPFAM" id="SSF63817">
    <property type="entry name" value="Sortase"/>
    <property type="match status" value="1"/>
</dbReference>
<keyword evidence="2" id="KW-0812">Transmembrane</keyword>
<dbReference type="InterPro" id="IPR005754">
    <property type="entry name" value="Sortase"/>
</dbReference>
<keyword evidence="2" id="KW-1133">Transmembrane helix</keyword>
<dbReference type="RefSeq" id="WP_221469914.1">
    <property type="nucleotide sequence ID" value="NZ_JACHMN010000002.1"/>
</dbReference>
<evidence type="ECO:0000313" key="4">
    <source>
        <dbReference type="Proteomes" id="UP000587527"/>
    </source>
</evidence>
<evidence type="ECO:0000256" key="1">
    <source>
        <dbReference type="ARBA" id="ARBA00022801"/>
    </source>
</evidence>
<feature type="transmembrane region" description="Helical" evidence="2">
    <location>
        <begin position="6"/>
        <end position="28"/>
    </location>
</feature>
<name>A0A841BSZ7_9ACTN</name>
<sequence length="284" mass="29957">MTRWSYLPGLALTIVAALLLGFLANLVLMGRLQHARDQKVAYADVRKEFANATAPVGPVDEGGRLLALGRPVAVLQIPQLGLREVVFEGTTAGVLASGPGHRRDTVLPGQSGTSVIMGRRAAFGGPFADLTGLIRGDVFQVYTGQGPTAHDYRVLGVRFAGDPAPPALTAGQGRLTLLTADGPAFFPSGLVRVDAELISRVQPTPRRAVTPAMLAGSEKALAGDPDEWIGIVLFGQALLLIAGAMMWARMRWGRRQAWLAGAPILIGLGIAVADRAAYLLPNLM</sequence>
<dbReference type="Gene3D" id="2.40.260.10">
    <property type="entry name" value="Sortase"/>
    <property type="match status" value="1"/>
</dbReference>
<accession>A0A841BSZ7</accession>
<keyword evidence="4" id="KW-1185">Reference proteome</keyword>
<gene>
    <name evidence="3" type="ORF">F4553_003289</name>
</gene>
<keyword evidence="1" id="KW-0378">Hydrolase</keyword>
<comment type="caution">
    <text evidence="3">The sequence shown here is derived from an EMBL/GenBank/DDBJ whole genome shotgun (WGS) entry which is preliminary data.</text>
</comment>
<evidence type="ECO:0000256" key="2">
    <source>
        <dbReference type="SAM" id="Phobius"/>
    </source>
</evidence>
<keyword evidence="2" id="KW-0472">Membrane</keyword>
<dbReference type="InterPro" id="IPR023365">
    <property type="entry name" value="Sortase_dom-sf"/>
</dbReference>
<dbReference type="AlphaFoldDB" id="A0A841BSZ7"/>
<dbReference type="Proteomes" id="UP000587527">
    <property type="component" value="Unassembled WGS sequence"/>
</dbReference>
<protein>
    <submittedName>
        <fullName evidence="3">LPXTG-site transpeptidase (Sortase) family protein</fullName>
    </submittedName>
</protein>
<proteinExistence type="predicted"/>
<dbReference type="EMBL" id="JACHMN010000002">
    <property type="protein sequence ID" value="MBB5869910.1"/>
    <property type="molecule type" value="Genomic_DNA"/>
</dbReference>
<dbReference type="Pfam" id="PF04203">
    <property type="entry name" value="Sortase"/>
    <property type="match status" value="1"/>
</dbReference>
<evidence type="ECO:0000313" key="3">
    <source>
        <dbReference type="EMBL" id="MBB5869910.1"/>
    </source>
</evidence>
<feature type="transmembrane region" description="Helical" evidence="2">
    <location>
        <begin position="260"/>
        <end position="280"/>
    </location>
</feature>
<dbReference type="GO" id="GO:0016787">
    <property type="term" value="F:hydrolase activity"/>
    <property type="evidence" value="ECO:0007669"/>
    <property type="project" value="UniProtKB-KW"/>
</dbReference>
<reference evidence="3 4" key="1">
    <citation type="submission" date="2020-08" db="EMBL/GenBank/DDBJ databases">
        <title>Sequencing the genomes of 1000 actinobacteria strains.</title>
        <authorList>
            <person name="Klenk H.-P."/>
        </authorList>
    </citation>
    <scope>NUCLEOTIDE SEQUENCE [LARGE SCALE GENOMIC DNA]</scope>
    <source>
        <strain evidence="3 4">DSM 45362</strain>
    </source>
</reference>
<feature type="transmembrane region" description="Helical" evidence="2">
    <location>
        <begin position="228"/>
        <end position="248"/>
    </location>
</feature>
<organism evidence="3 4">
    <name type="scientific">Allocatelliglobosispora scoriae</name>
    <dbReference type="NCBI Taxonomy" id="643052"/>
    <lineage>
        <taxon>Bacteria</taxon>
        <taxon>Bacillati</taxon>
        <taxon>Actinomycetota</taxon>
        <taxon>Actinomycetes</taxon>
        <taxon>Micromonosporales</taxon>
        <taxon>Micromonosporaceae</taxon>
        <taxon>Allocatelliglobosispora</taxon>
    </lineage>
</organism>